<gene>
    <name evidence="4" type="ORF">MZV50_25620</name>
</gene>
<dbReference type="EMBL" id="CP096040">
    <property type="protein sequence ID" value="USQ95876.1"/>
    <property type="molecule type" value="Genomic_DNA"/>
</dbReference>
<accession>A0ABY4ZTH3</accession>
<dbReference type="SUPFAM" id="SSF53474">
    <property type="entry name" value="alpha/beta-Hydrolases"/>
    <property type="match status" value="1"/>
</dbReference>
<evidence type="ECO:0000313" key="5">
    <source>
        <dbReference type="Proteomes" id="UP001057520"/>
    </source>
</evidence>
<feature type="chain" id="PRO_5045818208" evidence="2">
    <location>
        <begin position="20"/>
        <end position="294"/>
    </location>
</feature>
<dbReference type="PANTHER" id="PTHR48081">
    <property type="entry name" value="AB HYDROLASE SUPERFAMILY PROTEIN C4A8.06C"/>
    <property type="match status" value="1"/>
</dbReference>
<evidence type="ECO:0000256" key="1">
    <source>
        <dbReference type="ARBA" id="ARBA00022801"/>
    </source>
</evidence>
<feature type="domain" description="BD-FAE-like" evidence="3">
    <location>
        <begin position="52"/>
        <end position="249"/>
    </location>
</feature>
<evidence type="ECO:0000313" key="4">
    <source>
        <dbReference type="EMBL" id="USQ95876.1"/>
    </source>
</evidence>
<keyword evidence="1 4" id="KW-0378">Hydrolase</keyword>
<feature type="signal peptide" evidence="2">
    <location>
        <begin position="1"/>
        <end position="19"/>
    </location>
</feature>
<evidence type="ECO:0000259" key="3">
    <source>
        <dbReference type="Pfam" id="PF20434"/>
    </source>
</evidence>
<proteinExistence type="predicted"/>
<reference evidence="4 5" key="1">
    <citation type="submission" date="2022-04" db="EMBL/GenBank/DDBJ databases">
        <title>Genome sequence of soybean root-associated Caulobacter segnis RL271.</title>
        <authorList>
            <person name="Longley R."/>
            <person name="Bonito G."/>
            <person name="Trigodet F."/>
            <person name="Crosson S."/>
            <person name="Fiebig A."/>
        </authorList>
    </citation>
    <scope>NUCLEOTIDE SEQUENCE [LARGE SCALE GENOMIC DNA]</scope>
    <source>
        <strain evidence="4 5">RL271</strain>
    </source>
</reference>
<dbReference type="InterPro" id="IPR050300">
    <property type="entry name" value="GDXG_lipolytic_enzyme"/>
</dbReference>
<sequence>MIAKALAAIVLLGATSVAAQVPTAPAMRIEVKAPEATKDVVYLQASGKDLHLDVYRNTAFKGPRPVLVYIHGGAWWKGEKPAGWGGFRAYLAAGFSVVTVEYRLTDVATAPAAVQDVRCALSWVKANAKAYDLDAKRVVPYGTSAGGHLALMAGMLPKNNDIDLPACRDQPTVPAILDFYGPYHLRSDLPGAFKSPSTARWIGEGPQTLWTTMSPASYVRKGQPPVFIVHGDADPTVPYEASMALRADLDKAGVPNLFHTVPGGVHGKFPKDEQDKIEREALEFLTMNGVAGAR</sequence>
<keyword evidence="5" id="KW-1185">Reference proteome</keyword>
<organism evidence="4 5">
    <name type="scientific">Caulobacter segnis</name>
    <dbReference type="NCBI Taxonomy" id="88688"/>
    <lineage>
        <taxon>Bacteria</taxon>
        <taxon>Pseudomonadati</taxon>
        <taxon>Pseudomonadota</taxon>
        <taxon>Alphaproteobacteria</taxon>
        <taxon>Caulobacterales</taxon>
        <taxon>Caulobacteraceae</taxon>
        <taxon>Caulobacter</taxon>
    </lineage>
</organism>
<dbReference type="InterPro" id="IPR049492">
    <property type="entry name" value="BD-FAE-like_dom"/>
</dbReference>
<dbReference type="Pfam" id="PF20434">
    <property type="entry name" value="BD-FAE"/>
    <property type="match status" value="1"/>
</dbReference>
<keyword evidence="2" id="KW-0732">Signal</keyword>
<dbReference type="Gene3D" id="3.40.50.1820">
    <property type="entry name" value="alpha/beta hydrolase"/>
    <property type="match status" value="1"/>
</dbReference>
<dbReference type="GO" id="GO:0016787">
    <property type="term" value="F:hydrolase activity"/>
    <property type="evidence" value="ECO:0007669"/>
    <property type="project" value="UniProtKB-KW"/>
</dbReference>
<dbReference type="InterPro" id="IPR029058">
    <property type="entry name" value="AB_hydrolase_fold"/>
</dbReference>
<name>A0ABY4ZTH3_9CAUL</name>
<evidence type="ECO:0000256" key="2">
    <source>
        <dbReference type="SAM" id="SignalP"/>
    </source>
</evidence>
<protein>
    <submittedName>
        <fullName evidence="4">Alpha/beta hydrolase</fullName>
    </submittedName>
</protein>
<dbReference type="Proteomes" id="UP001057520">
    <property type="component" value="Chromosome"/>
</dbReference>